<dbReference type="InterPro" id="IPR016024">
    <property type="entry name" value="ARM-type_fold"/>
</dbReference>
<dbReference type="Proteomes" id="UP000078561">
    <property type="component" value="Unassembled WGS sequence"/>
</dbReference>
<dbReference type="InParanoid" id="A0A168LV80"/>
<gene>
    <name evidence="2" type="primary">ABSGL_03058.1 scaffold 4127</name>
</gene>
<dbReference type="SUPFAM" id="SSF48371">
    <property type="entry name" value="ARM repeat"/>
    <property type="match status" value="1"/>
</dbReference>
<dbReference type="PANTHER" id="PTHR15245:SF20">
    <property type="entry name" value="SYMPLEKIN"/>
    <property type="match status" value="1"/>
</dbReference>
<dbReference type="STRING" id="4829.A0A168LV80"/>
<name>A0A168LV80_ABSGL</name>
<feature type="region of interest" description="Disordered" evidence="1">
    <location>
        <begin position="1"/>
        <end position="34"/>
    </location>
</feature>
<protein>
    <recommendedName>
        <fullName evidence="4">Symplekin/Pta1 N-terminal domain-containing protein</fullName>
    </recommendedName>
</protein>
<dbReference type="EMBL" id="LT551814">
    <property type="protein sequence ID" value="SAL97560.1"/>
    <property type="molecule type" value="Genomic_DNA"/>
</dbReference>
<accession>A0A168LV80</accession>
<feature type="region of interest" description="Disordered" evidence="1">
    <location>
        <begin position="153"/>
        <end position="183"/>
    </location>
</feature>
<sequence length="535" mass="59295">MFLQPNVKQHKPSSTKKSVSSSSLPVIKTESSSAAISASELKLSNAMENRSQPLASTEERANQSFRMQPYNLADLQPVPEDQQLKLLAMSKQRLLAADYFTQGLQSSPTNISKRAVGATYSVPRLLTWDSTTKIFWAALISKIFTFSAPVNDHGSQIPSTSSSSSSSSSELEDIKPVPIDTGGINDQEEMKKQLLNFILEDFPNRYDLALAWLHEERYHDMQYTRRQASSSYVGQQPTYYDWLLRLMDGSVSTSTNPKDKTLAKVLLAAPALNNDVIEKIHSMMQQQQTTRFVMCVATLRDLATQRPPVRTRCLSILLGLCTDPDVKARSTAIAAVKRWIPLHPISKQIERHAVDTIHALLAEPPLPVIKKEEAATAGPNGATATNDTAMVAVKEEGAATKSEGAETNEQPASPIWEEQDVVRHLDLFFAVCTKKHDLLGNLFPVYTQATPPVQRYIRQHIYSLITSLGISSEALVYLVKEYQPGSETLILRILKILCDTAPSTPALRALVKDIYVRKGLRAKFMVPIFTGQVTA</sequence>
<dbReference type="AlphaFoldDB" id="A0A168LV80"/>
<evidence type="ECO:0000256" key="1">
    <source>
        <dbReference type="SAM" id="MobiDB-lite"/>
    </source>
</evidence>
<evidence type="ECO:0000313" key="2">
    <source>
        <dbReference type="EMBL" id="SAL97560.1"/>
    </source>
</evidence>
<dbReference type="OrthoDB" id="331600at2759"/>
<evidence type="ECO:0000313" key="3">
    <source>
        <dbReference type="Proteomes" id="UP000078561"/>
    </source>
</evidence>
<feature type="compositionally biased region" description="Low complexity" evidence="1">
    <location>
        <begin position="159"/>
        <end position="169"/>
    </location>
</feature>
<feature type="compositionally biased region" description="Low complexity" evidence="1">
    <location>
        <begin position="15"/>
        <end position="34"/>
    </location>
</feature>
<keyword evidence="3" id="KW-1185">Reference proteome</keyword>
<dbReference type="GO" id="GO:0005847">
    <property type="term" value="C:mRNA cleavage and polyadenylation specificity factor complex"/>
    <property type="evidence" value="ECO:0007669"/>
    <property type="project" value="TreeGrafter"/>
</dbReference>
<evidence type="ECO:0008006" key="4">
    <source>
        <dbReference type="Google" id="ProtNLM"/>
    </source>
</evidence>
<reference evidence="2" key="1">
    <citation type="submission" date="2016-04" db="EMBL/GenBank/DDBJ databases">
        <authorList>
            <person name="Evans L.H."/>
            <person name="Alamgir A."/>
            <person name="Owens N."/>
            <person name="Weber N.D."/>
            <person name="Virtaneva K."/>
            <person name="Barbian K."/>
            <person name="Babar A."/>
            <person name="Rosenke K."/>
        </authorList>
    </citation>
    <scope>NUCLEOTIDE SEQUENCE [LARGE SCALE GENOMIC DNA]</scope>
    <source>
        <strain evidence="2">CBS 101.48</strain>
    </source>
</reference>
<dbReference type="InterPro" id="IPR021850">
    <property type="entry name" value="Symplekin/Pta1"/>
</dbReference>
<dbReference type="PANTHER" id="PTHR15245">
    <property type="entry name" value="SYMPLEKIN-RELATED"/>
    <property type="match status" value="1"/>
</dbReference>
<organism evidence="2">
    <name type="scientific">Absidia glauca</name>
    <name type="common">Pin mould</name>
    <dbReference type="NCBI Taxonomy" id="4829"/>
    <lineage>
        <taxon>Eukaryota</taxon>
        <taxon>Fungi</taxon>
        <taxon>Fungi incertae sedis</taxon>
        <taxon>Mucoromycota</taxon>
        <taxon>Mucoromycotina</taxon>
        <taxon>Mucoromycetes</taxon>
        <taxon>Mucorales</taxon>
        <taxon>Cunninghamellaceae</taxon>
        <taxon>Absidia</taxon>
    </lineage>
</organism>
<proteinExistence type="predicted"/>